<evidence type="ECO:0000259" key="9">
    <source>
        <dbReference type="PROSITE" id="PS50859"/>
    </source>
</evidence>
<evidence type="ECO:0000256" key="4">
    <source>
        <dbReference type="ARBA" id="ARBA00023139"/>
    </source>
</evidence>
<dbReference type="GO" id="GO:0005484">
    <property type="term" value="F:SNAP receptor activity"/>
    <property type="evidence" value="ECO:0007669"/>
    <property type="project" value="TreeGrafter"/>
</dbReference>
<reference evidence="11" key="1">
    <citation type="submission" date="2021-06" db="EMBL/GenBank/DDBJ databases">
        <authorList>
            <person name="Kallberg Y."/>
            <person name="Tangrot J."/>
            <person name="Rosling A."/>
        </authorList>
    </citation>
    <scope>NUCLEOTIDE SEQUENCE</scope>
    <source>
        <strain evidence="11">FL130A</strain>
    </source>
</reference>
<dbReference type="AlphaFoldDB" id="A0A9N8VIV4"/>
<dbReference type="PANTHER" id="PTHR45806:SF1">
    <property type="entry name" value="SYNAPTOBREVIN HOMOLOG YKT6"/>
    <property type="match status" value="1"/>
</dbReference>
<keyword evidence="3" id="KW-0472">Membrane</keyword>
<dbReference type="PANTHER" id="PTHR45806">
    <property type="entry name" value="SYNAPTOBREVIN HOMOLOG YKT6"/>
    <property type="match status" value="1"/>
</dbReference>
<feature type="domain" description="V-SNARE coiled-coil homology" evidence="10">
    <location>
        <begin position="137"/>
        <end position="197"/>
    </location>
</feature>
<dbReference type="Gene3D" id="3.30.450.50">
    <property type="entry name" value="Longin domain"/>
    <property type="match status" value="1"/>
</dbReference>
<dbReference type="PROSITE" id="PS50892">
    <property type="entry name" value="V_SNARE"/>
    <property type="match status" value="1"/>
</dbReference>
<keyword evidence="4" id="KW-0564">Palmitate</keyword>
<evidence type="ECO:0000313" key="12">
    <source>
        <dbReference type="Proteomes" id="UP000789508"/>
    </source>
</evidence>
<keyword evidence="12" id="KW-1185">Reference proteome</keyword>
<evidence type="ECO:0000259" key="10">
    <source>
        <dbReference type="PROSITE" id="PS50892"/>
    </source>
</evidence>
<dbReference type="SUPFAM" id="SSF58038">
    <property type="entry name" value="SNARE fusion complex"/>
    <property type="match status" value="1"/>
</dbReference>
<evidence type="ECO:0000313" key="11">
    <source>
        <dbReference type="EMBL" id="CAG8451954.1"/>
    </source>
</evidence>
<dbReference type="OrthoDB" id="27923at2759"/>
<evidence type="ECO:0000256" key="8">
    <source>
        <dbReference type="PROSITE-ProRule" id="PRU00290"/>
    </source>
</evidence>
<evidence type="ECO:0000256" key="3">
    <source>
        <dbReference type="ARBA" id="ARBA00023136"/>
    </source>
</evidence>
<proteinExistence type="inferred from homology"/>
<comment type="similarity">
    <text evidence="1">Belongs to the synaptobrevin family.</text>
</comment>
<dbReference type="InterPro" id="IPR010908">
    <property type="entry name" value="Longin_dom"/>
</dbReference>
<gene>
    <name evidence="11" type="ORF">ALEPTO_LOCUS1063</name>
</gene>
<dbReference type="GO" id="GO:0005794">
    <property type="term" value="C:Golgi apparatus"/>
    <property type="evidence" value="ECO:0007669"/>
    <property type="project" value="TreeGrafter"/>
</dbReference>
<dbReference type="SMART" id="SM01270">
    <property type="entry name" value="Longin"/>
    <property type="match status" value="1"/>
</dbReference>
<dbReference type="InterPro" id="IPR042855">
    <property type="entry name" value="V_SNARE_CC"/>
</dbReference>
<keyword evidence="2" id="KW-0488">Methylation</keyword>
<evidence type="ECO:0000256" key="1">
    <source>
        <dbReference type="ARBA" id="ARBA00008025"/>
    </source>
</evidence>
<evidence type="ECO:0000256" key="7">
    <source>
        <dbReference type="ARBA" id="ARBA00046278"/>
    </source>
</evidence>
<dbReference type="GO" id="GO:0006888">
    <property type="term" value="P:endoplasmic reticulum to Golgi vesicle-mediated transport"/>
    <property type="evidence" value="ECO:0007669"/>
    <property type="project" value="TreeGrafter"/>
</dbReference>
<dbReference type="PROSITE" id="PS50859">
    <property type="entry name" value="LONGIN"/>
    <property type="match status" value="1"/>
</dbReference>
<evidence type="ECO:0000256" key="5">
    <source>
        <dbReference type="ARBA" id="ARBA00023288"/>
    </source>
</evidence>
<comment type="caution">
    <text evidence="11">The sequence shown here is derived from an EMBL/GenBank/DDBJ whole genome shotgun (WGS) entry which is preliminary data.</text>
</comment>
<evidence type="ECO:0000256" key="6">
    <source>
        <dbReference type="ARBA" id="ARBA00023289"/>
    </source>
</evidence>
<dbReference type="CDD" id="cd14824">
    <property type="entry name" value="Longin"/>
    <property type="match status" value="1"/>
</dbReference>
<organism evidence="11 12">
    <name type="scientific">Ambispora leptoticha</name>
    <dbReference type="NCBI Taxonomy" id="144679"/>
    <lineage>
        <taxon>Eukaryota</taxon>
        <taxon>Fungi</taxon>
        <taxon>Fungi incertae sedis</taxon>
        <taxon>Mucoromycota</taxon>
        <taxon>Glomeromycotina</taxon>
        <taxon>Glomeromycetes</taxon>
        <taxon>Archaeosporales</taxon>
        <taxon>Ambisporaceae</taxon>
        <taxon>Ambispora</taxon>
    </lineage>
</organism>
<keyword evidence="8" id="KW-0175">Coiled coil</keyword>
<dbReference type="SUPFAM" id="SSF64356">
    <property type="entry name" value="SNARE-like"/>
    <property type="match status" value="1"/>
</dbReference>
<comment type="subcellular location">
    <subcellularLocation>
        <location evidence="7">Endomembrane system</location>
        <topology evidence="7">Lipid-anchor</topology>
        <orientation evidence="7">Cytoplasmic side</orientation>
    </subcellularLocation>
</comment>
<name>A0A9N8VIV4_9GLOM</name>
<dbReference type="InterPro" id="IPR011012">
    <property type="entry name" value="Longin-like_dom_sf"/>
</dbReference>
<keyword evidence="6" id="KW-0636">Prenylation</keyword>
<dbReference type="EMBL" id="CAJVPS010000101">
    <property type="protein sequence ID" value="CAG8451954.1"/>
    <property type="molecule type" value="Genomic_DNA"/>
</dbReference>
<dbReference type="Pfam" id="PF13774">
    <property type="entry name" value="Longin"/>
    <property type="match status" value="1"/>
</dbReference>
<dbReference type="Pfam" id="PF00957">
    <property type="entry name" value="Synaptobrevin"/>
    <property type="match status" value="1"/>
</dbReference>
<dbReference type="Proteomes" id="UP000789508">
    <property type="component" value="Unassembled WGS sequence"/>
</dbReference>
<keyword evidence="5" id="KW-0449">Lipoprotein</keyword>
<protein>
    <submittedName>
        <fullName evidence="11">8797_t:CDS:1</fullName>
    </submittedName>
</protein>
<evidence type="ECO:0000256" key="2">
    <source>
        <dbReference type="ARBA" id="ARBA00022481"/>
    </source>
</evidence>
<sequence>MKLYALTILASATATQDTTRLAAEFDLSSFGFFQRGSVQEFMNFFSKTVAQRTQLGQRQSVSEKDYVFYAHSRVEGVTGIIIADKEYPQRVAFSLINKFLDEFLIKYPKDTWKADQNPFPELKTYLTKYQDPKQGDQIMKVQEQLDETKQVMHNTIESLLQRGERLDDLINRSQDISFQSKAFYKQAKKIFEALAPPVARHLSDGGLFDDKAHTPML</sequence>
<dbReference type="Gene3D" id="1.20.5.110">
    <property type="match status" value="1"/>
</dbReference>
<feature type="domain" description="Longin" evidence="9">
    <location>
        <begin position="8"/>
        <end position="113"/>
    </location>
</feature>
<accession>A0A9N8VIV4</accession>